<dbReference type="InterPro" id="IPR038071">
    <property type="entry name" value="UROD/MetE-like_sf"/>
</dbReference>
<comment type="caution">
    <text evidence="3">The sequence shown here is derived from an EMBL/GenBank/DDBJ whole genome shotgun (WGS) entry which is preliminary data.</text>
</comment>
<feature type="region of interest" description="Disordered" evidence="1">
    <location>
        <begin position="1"/>
        <end position="22"/>
    </location>
</feature>
<dbReference type="RefSeq" id="WP_345357284.1">
    <property type="nucleotide sequence ID" value="NZ_BAABHJ010000012.1"/>
</dbReference>
<keyword evidence="4" id="KW-1185">Reference proteome</keyword>
<dbReference type="SUPFAM" id="SSF51726">
    <property type="entry name" value="UROD/MetE-like"/>
    <property type="match status" value="1"/>
</dbReference>
<gene>
    <name evidence="3" type="ORF">GCM10023195_43920</name>
</gene>
<dbReference type="Pfam" id="PF01717">
    <property type="entry name" value="Meth_synt_2"/>
    <property type="match status" value="1"/>
</dbReference>
<dbReference type="InterPro" id="IPR002629">
    <property type="entry name" value="Met_Synth_C/arc"/>
</dbReference>
<dbReference type="EMBL" id="BAABHJ010000012">
    <property type="protein sequence ID" value="GAA4610575.1"/>
    <property type="molecule type" value="Genomic_DNA"/>
</dbReference>
<evidence type="ECO:0000313" key="3">
    <source>
        <dbReference type="EMBL" id="GAA4610575.1"/>
    </source>
</evidence>
<proteinExistence type="predicted"/>
<sequence>MPDLPWTIGTATGVGSHPGDDPAEALRIVLDQLPDLPYLPELPARGPGADMIGRAAGLLVELAVALQPSGWRFADRPGRDTIRAHSMLARDLDTLEEQAGEYEGPFKIQVTGPWTLAASIELRHGDRALRDPGAVRDLIASLAEGVAAHVADVRRRLPRATILLQLDEPGLPGVLAGTVPTASGFSRLPAVEAPLAEDGLRRVIEATDAFPIVHSCAPRTPYGLLRGAGAKAISVDAASLRGADEDAIGEAVEAGTGFLLGIVPGTDTRLPTPKQSLGRVQELWRRLGFSPRVLAEGVVVTPACGLAGASPGYVRAALKHCGEAARVLAETAED</sequence>
<evidence type="ECO:0000259" key="2">
    <source>
        <dbReference type="Pfam" id="PF01717"/>
    </source>
</evidence>
<reference evidence="4" key="1">
    <citation type="journal article" date="2019" name="Int. J. Syst. Evol. Microbiol.">
        <title>The Global Catalogue of Microorganisms (GCM) 10K type strain sequencing project: providing services to taxonomists for standard genome sequencing and annotation.</title>
        <authorList>
            <consortium name="The Broad Institute Genomics Platform"/>
            <consortium name="The Broad Institute Genome Sequencing Center for Infectious Disease"/>
            <person name="Wu L."/>
            <person name="Ma J."/>
        </authorList>
    </citation>
    <scope>NUCLEOTIDE SEQUENCE [LARGE SCALE GENOMIC DNA]</scope>
    <source>
        <strain evidence="4">JCM 17938</strain>
    </source>
</reference>
<organism evidence="3 4">
    <name type="scientific">Actinoallomurus liliacearum</name>
    <dbReference type="NCBI Taxonomy" id="1080073"/>
    <lineage>
        <taxon>Bacteria</taxon>
        <taxon>Bacillati</taxon>
        <taxon>Actinomycetota</taxon>
        <taxon>Actinomycetes</taxon>
        <taxon>Streptosporangiales</taxon>
        <taxon>Thermomonosporaceae</taxon>
        <taxon>Actinoallomurus</taxon>
    </lineage>
</organism>
<name>A0ABP8TPE2_9ACTN</name>
<dbReference type="CDD" id="cd03310">
    <property type="entry name" value="CIMS_like"/>
    <property type="match status" value="1"/>
</dbReference>
<dbReference type="Proteomes" id="UP001500212">
    <property type="component" value="Unassembled WGS sequence"/>
</dbReference>
<evidence type="ECO:0000313" key="4">
    <source>
        <dbReference type="Proteomes" id="UP001500212"/>
    </source>
</evidence>
<dbReference type="Gene3D" id="3.20.20.210">
    <property type="match status" value="1"/>
</dbReference>
<feature type="domain" description="Cobalamin-independent methionine synthase MetE C-terminal/archaeal" evidence="2">
    <location>
        <begin position="10"/>
        <end position="326"/>
    </location>
</feature>
<accession>A0ABP8TPE2</accession>
<evidence type="ECO:0000256" key="1">
    <source>
        <dbReference type="SAM" id="MobiDB-lite"/>
    </source>
</evidence>
<protein>
    <submittedName>
        <fullName evidence="3">Methionine synthase</fullName>
    </submittedName>
</protein>